<feature type="chain" id="PRO_5003120008" description="DUF8173 domain-containing protein" evidence="2">
    <location>
        <begin position="21"/>
        <end position="384"/>
    </location>
</feature>
<proteinExistence type="predicted"/>
<gene>
    <name evidence="4" type="ORF">NIDE3911</name>
</gene>
<reference evidence="4 5" key="1">
    <citation type="journal article" date="2010" name="Proc. Natl. Acad. Sci. U.S.A.">
        <title>A Nitrospira metagenome illuminates the physiology and evolution of globally important nitrite-oxidizing bacteria.</title>
        <authorList>
            <person name="Lucker S."/>
            <person name="Wagner M."/>
            <person name="Maixner F."/>
            <person name="Pelletier E."/>
            <person name="Koch H."/>
            <person name="Vacherie B."/>
            <person name="Rattei T."/>
            <person name="Sinninghe Damste J."/>
            <person name="Spieck E."/>
            <person name="Le Paslier D."/>
            <person name="Daims H."/>
        </authorList>
    </citation>
    <scope>NUCLEOTIDE SEQUENCE [LARGE SCALE GENOMIC DNA]</scope>
</reference>
<dbReference type="Pfam" id="PF26514">
    <property type="entry name" value="DUF8173"/>
    <property type="match status" value="1"/>
</dbReference>
<dbReference type="HOGENOM" id="CLU_036799_0_0_0"/>
<dbReference type="eggNOG" id="COG1664">
    <property type="taxonomic scope" value="Bacteria"/>
</dbReference>
<keyword evidence="1" id="KW-0472">Membrane</keyword>
<feature type="transmembrane region" description="Helical" evidence="1">
    <location>
        <begin position="224"/>
        <end position="246"/>
    </location>
</feature>
<evidence type="ECO:0000313" key="4">
    <source>
        <dbReference type="EMBL" id="CBK43582.1"/>
    </source>
</evidence>
<dbReference type="InterPro" id="IPR058486">
    <property type="entry name" value="DUF8173"/>
</dbReference>
<keyword evidence="2" id="KW-0732">Signal</keyword>
<accession>D8PJK8</accession>
<keyword evidence="5" id="KW-1185">Reference proteome</keyword>
<evidence type="ECO:0000256" key="1">
    <source>
        <dbReference type="SAM" id="Phobius"/>
    </source>
</evidence>
<keyword evidence="1" id="KW-0812">Transmembrane</keyword>
<dbReference type="STRING" id="330214.NIDE3911"/>
<sequence length="384" mass="40459">MTTRIMMVLLLCMLPATVQADEPSSRAPWKERAVLRAGQIVQGDYFAFGPHVEISGIVNGDLYAAGGEVLIDGVVNGDVIVAGAKVILSGTVAQDARIAGAQVTVSGTIGRNATLGGADVHLTETAKVRDNLIAGGGHVQLAGSVGRDVRVGAWNATLSNQIERDLIVAAGSVRLTSKAAVGGRLKYWGEAAPSIDEEATVRGAIIQRPLPEGWSIERARQGLVGIRLTAAFIGFVSTLILGLVLLRVYPVFARRVTATIRERPTAALGWGMVALVATPVVALSFVVTLFALPIGLFLLALYGATVYLARVYAITYVGQILIRRQEDSSSLAWPFAAGLVLYSVLSLIPVVGGLLALMTVLFGLGALLMTKKDLIVTLREQGQV</sequence>
<organism evidence="4 5">
    <name type="scientific">Nitrospira defluvii</name>
    <dbReference type="NCBI Taxonomy" id="330214"/>
    <lineage>
        <taxon>Bacteria</taxon>
        <taxon>Pseudomonadati</taxon>
        <taxon>Nitrospirota</taxon>
        <taxon>Nitrospiria</taxon>
        <taxon>Nitrospirales</taxon>
        <taxon>Nitrospiraceae</taxon>
        <taxon>Nitrospira</taxon>
    </lineage>
</organism>
<dbReference type="EMBL" id="FP929003">
    <property type="protein sequence ID" value="CBK43582.1"/>
    <property type="molecule type" value="Genomic_DNA"/>
</dbReference>
<protein>
    <recommendedName>
        <fullName evidence="3">DUF8173 domain-containing protein</fullName>
    </recommendedName>
</protein>
<feature type="transmembrane region" description="Helical" evidence="1">
    <location>
        <begin position="267"/>
        <end position="290"/>
    </location>
</feature>
<feature type="signal peptide" evidence="2">
    <location>
        <begin position="1"/>
        <end position="20"/>
    </location>
</feature>
<dbReference type="KEGG" id="nde:NIDE3911"/>
<keyword evidence="1" id="KW-1133">Transmembrane helix</keyword>
<feature type="transmembrane region" description="Helical" evidence="1">
    <location>
        <begin position="296"/>
        <end position="318"/>
    </location>
</feature>
<evidence type="ECO:0000259" key="3">
    <source>
        <dbReference type="Pfam" id="PF26514"/>
    </source>
</evidence>
<dbReference type="Proteomes" id="UP000001660">
    <property type="component" value="Chromosome"/>
</dbReference>
<evidence type="ECO:0000313" key="5">
    <source>
        <dbReference type="Proteomes" id="UP000001660"/>
    </source>
</evidence>
<name>D8PJK8_9BACT</name>
<dbReference type="OrthoDB" id="568914at2"/>
<evidence type="ECO:0000256" key="2">
    <source>
        <dbReference type="SAM" id="SignalP"/>
    </source>
</evidence>
<dbReference type="AlphaFoldDB" id="D8PJK8"/>
<feature type="domain" description="DUF8173" evidence="3">
    <location>
        <begin position="229"/>
        <end position="369"/>
    </location>
</feature>